<protein>
    <submittedName>
        <fullName evidence="3">Glycosyltransferase</fullName>
    </submittedName>
</protein>
<dbReference type="GO" id="GO:1901135">
    <property type="term" value="P:carbohydrate derivative metabolic process"/>
    <property type="evidence" value="ECO:0007669"/>
    <property type="project" value="UniProtKB-ARBA"/>
</dbReference>
<dbReference type="InterPro" id="IPR028098">
    <property type="entry name" value="Glyco_trans_4-like_N"/>
</dbReference>
<dbReference type="HOGENOM" id="CLU_009583_35_2_6"/>
<accession>H2IPG6</accession>
<proteinExistence type="predicted"/>
<organism evidence="3 4">
    <name type="scientific">Rahnella aquatilis (strain ATCC 33071 / DSM 4594 / JCM 1683 / NBRC 105701 / NCIMB 13365 / CIP 78.65)</name>
    <dbReference type="NCBI Taxonomy" id="745277"/>
    <lineage>
        <taxon>Bacteria</taxon>
        <taxon>Pseudomonadati</taxon>
        <taxon>Pseudomonadota</taxon>
        <taxon>Gammaproteobacteria</taxon>
        <taxon>Enterobacterales</taxon>
        <taxon>Yersiniaceae</taxon>
        <taxon>Rahnella</taxon>
    </lineage>
</organism>
<reference evidence="4" key="2">
    <citation type="submission" date="2012-01" db="EMBL/GenBank/DDBJ databases">
        <title>Complete sequence of chromosome of Rahnella aquatilis CIP 78.65.</title>
        <authorList>
            <person name="Lucas S."/>
            <person name="Han J."/>
            <person name="Lapidus A."/>
            <person name="Cheng J.-F."/>
            <person name="Goodwin L."/>
            <person name="Pitluck S."/>
            <person name="Peters L."/>
            <person name="Ovchinnikova G."/>
            <person name="Held B."/>
            <person name="Detter J.C."/>
            <person name="Han C."/>
            <person name="Tapia R."/>
            <person name="Land M."/>
            <person name="Hauser L."/>
            <person name="Kyrpides N."/>
            <person name="Ivanova N."/>
            <person name="Pagani I."/>
            <person name="Sobecky P."/>
            <person name="Martinez R."/>
            <person name="Woyke T."/>
        </authorList>
    </citation>
    <scope>NUCLEOTIDE SEQUENCE [LARGE SCALE GENOMIC DNA]</scope>
    <source>
        <strain evidence="4">ATCC 33071 / DSM 4594 / JCM 1683 / NBRC 105701 / NCIMB 13365 / CIP 78.65</strain>
    </source>
</reference>
<feature type="domain" description="Glycosyl transferase family 1" evidence="1">
    <location>
        <begin position="218"/>
        <end position="363"/>
    </location>
</feature>
<gene>
    <name evidence="3" type="ordered locus">Rahaq2_3686</name>
</gene>
<dbReference type="PATRIC" id="fig|745277.3.peg.3535"/>
<feature type="domain" description="Glycosyltransferase subfamily 4-like N-terminal" evidence="2">
    <location>
        <begin position="17"/>
        <end position="203"/>
    </location>
</feature>
<sequence>MKKILIACRAYYPDIAGGGEISTKTLSETLVKLGFDVTVLTISDSNKKENVEGVLVHRIKYKNVYWSFKNADAGPVKKIAWHLIDSNNIFIEGELKKILAEVKPDVLITSTIEDISSIIWKVAKSNKIRTVHILRSYSLLCPNANMFKEDNCNSRCKLCETITLPKKHNSKYVDDVIGISHFVVDEHLKYGYFSAAKKHVIYNICLGTVIDQRLYDGFKQGTIKIGYLGRVHKTKGIDIIFNALARISAELKGKIEVHVAGTGDEEYIEELKVLANSFGVKCHFLGNRNANDFLDSVDLLIVPSKWNEPFGRVLIESMGRHVPVAGKKVGGIPELLTDNKDFLFDDETGLVQIINKFVKGEIEFNFKLQEFRTENIINKWSELLM</sequence>
<keyword evidence="4" id="KW-1185">Reference proteome</keyword>
<dbReference type="OrthoDB" id="9062832at2"/>
<reference evidence="3 4" key="1">
    <citation type="journal article" date="2012" name="J. Bacteriol.">
        <title>Complete Genome Sequence of Rahnella aquatilis CIP 78.65.</title>
        <authorList>
            <person name="Martinez R.J."/>
            <person name="Bruce D."/>
            <person name="Detter C."/>
            <person name="Goodwin L.A."/>
            <person name="Han J."/>
            <person name="Han C.S."/>
            <person name="Held B."/>
            <person name="Land M.L."/>
            <person name="Mikhailova N."/>
            <person name="Nolan M."/>
            <person name="Pennacchio L."/>
            <person name="Pitluck S."/>
            <person name="Tapia R."/>
            <person name="Woyke T."/>
            <person name="Sobecky P.A."/>
        </authorList>
    </citation>
    <scope>NUCLEOTIDE SEQUENCE [LARGE SCALE GENOMIC DNA]</scope>
    <source>
        <strain evidence="4">ATCC 33071 / DSM 4594 / JCM 1683 / NBRC 105701 / NCIMB 13365 / CIP 78.65</strain>
    </source>
</reference>
<evidence type="ECO:0000313" key="4">
    <source>
        <dbReference type="Proteomes" id="UP000009010"/>
    </source>
</evidence>
<dbReference type="KEGG" id="raq:Rahaq2_3686"/>
<dbReference type="Pfam" id="PF00534">
    <property type="entry name" value="Glycos_transf_1"/>
    <property type="match status" value="1"/>
</dbReference>
<dbReference type="RefSeq" id="WP_015698548.1">
    <property type="nucleotide sequence ID" value="NC_016818.1"/>
</dbReference>
<dbReference type="AlphaFoldDB" id="H2IPG6"/>
<keyword evidence="3" id="KW-0808">Transferase</keyword>
<evidence type="ECO:0000259" key="2">
    <source>
        <dbReference type="Pfam" id="PF13439"/>
    </source>
</evidence>
<dbReference type="STRING" id="745277.Rahaq2_3686"/>
<dbReference type="PANTHER" id="PTHR12526">
    <property type="entry name" value="GLYCOSYLTRANSFERASE"/>
    <property type="match status" value="1"/>
</dbReference>
<dbReference type="Pfam" id="PF13439">
    <property type="entry name" value="Glyco_transf_4"/>
    <property type="match status" value="1"/>
</dbReference>
<evidence type="ECO:0000313" key="3">
    <source>
        <dbReference type="EMBL" id="AEX53474.1"/>
    </source>
</evidence>
<dbReference type="EMBL" id="CP003244">
    <property type="protein sequence ID" value="AEX53474.1"/>
    <property type="molecule type" value="Genomic_DNA"/>
</dbReference>
<dbReference type="InterPro" id="IPR001296">
    <property type="entry name" value="Glyco_trans_1"/>
</dbReference>
<dbReference type="eggNOG" id="COG0438">
    <property type="taxonomic scope" value="Bacteria"/>
</dbReference>
<dbReference type="GO" id="GO:0016757">
    <property type="term" value="F:glycosyltransferase activity"/>
    <property type="evidence" value="ECO:0007669"/>
    <property type="project" value="InterPro"/>
</dbReference>
<evidence type="ECO:0000259" key="1">
    <source>
        <dbReference type="Pfam" id="PF00534"/>
    </source>
</evidence>
<dbReference type="Gene3D" id="3.40.50.2000">
    <property type="entry name" value="Glycogen Phosphorylase B"/>
    <property type="match status" value="2"/>
</dbReference>
<dbReference type="SUPFAM" id="SSF53756">
    <property type="entry name" value="UDP-Glycosyltransferase/glycogen phosphorylase"/>
    <property type="match status" value="1"/>
</dbReference>
<name>H2IPG6_RAHAC</name>
<dbReference type="Proteomes" id="UP000009010">
    <property type="component" value="Chromosome"/>
</dbReference>